<reference evidence="2" key="2">
    <citation type="journal article" date="2021" name="PeerJ">
        <title>Extensive microbial diversity within the chicken gut microbiome revealed by metagenomics and culture.</title>
        <authorList>
            <person name="Gilroy R."/>
            <person name="Ravi A."/>
            <person name="Getino M."/>
            <person name="Pursley I."/>
            <person name="Horton D.L."/>
            <person name="Alikhan N.F."/>
            <person name="Baker D."/>
            <person name="Gharbi K."/>
            <person name="Hall N."/>
            <person name="Watson M."/>
            <person name="Adriaenssens E.M."/>
            <person name="Foster-Nyarko E."/>
            <person name="Jarju S."/>
            <person name="Secka A."/>
            <person name="Antonio M."/>
            <person name="Oren A."/>
            <person name="Chaudhuri R.R."/>
            <person name="La Ragione R."/>
            <person name="Hildebrand F."/>
            <person name="Pallen M.J."/>
        </authorList>
    </citation>
    <scope>NUCLEOTIDE SEQUENCE</scope>
    <source>
        <strain evidence="2">10532</strain>
    </source>
</reference>
<gene>
    <name evidence="2" type="ORF">IAA81_04190</name>
</gene>
<comment type="caution">
    <text evidence="2">The sequence shown here is derived from an EMBL/GenBank/DDBJ whole genome shotgun (WGS) entry which is preliminary data.</text>
</comment>
<dbReference type="EMBL" id="JADIMM010000059">
    <property type="protein sequence ID" value="MBO8457412.1"/>
    <property type="molecule type" value="Genomic_DNA"/>
</dbReference>
<evidence type="ECO:0000313" key="2">
    <source>
        <dbReference type="EMBL" id="MBO8457412.1"/>
    </source>
</evidence>
<keyword evidence="1" id="KW-0732">Signal</keyword>
<protein>
    <submittedName>
        <fullName evidence="2">Uncharacterized protein</fullName>
    </submittedName>
</protein>
<dbReference type="AlphaFoldDB" id="A0A9D9N1Z2"/>
<dbReference type="InterPro" id="IPR014094">
    <property type="entry name" value="LpoB"/>
</dbReference>
<sequence>MKKMVLFIVCLLAAAGLFAVDINEALDTAAKQFSSSLKAGTTVAIVGIASDTEAMSEYLLDEMTIRIVQNRKLTVADRANLEAIKKEMNFQLSGEVSDATMKEIGAMVGADVVLHGNLKKIGGDFMLTLQALDVTKATVLDMFRADIELDDRSMKLMKISVDEGGKVISIGDRYSTKEKGIIGAKNLLFGWGSYSAGHILDGIFLTTLQLAGWSGVVVDTINSTRWSYGLNLDCTLAIALPCWGVSALYGFIRPIFYKPSDLVAYGSYNEGFSFQFVPFEDNLGIKLSYKKTF</sequence>
<name>A0A9D9N1Z2_9SPIR</name>
<feature type="chain" id="PRO_5038724340" evidence="1">
    <location>
        <begin position="20"/>
        <end position="293"/>
    </location>
</feature>
<reference evidence="2" key="1">
    <citation type="submission" date="2020-10" db="EMBL/GenBank/DDBJ databases">
        <authorList>
            <person name="Gilroy R."/>
        </authorList>
    </citation>
    <scope>NUCLEOTIDE SEQUENCE</scope>
    <source>
        <strain evidence="2">10532</strain>
    </source>
</reference>
<dbReference type="Proteomes" id="UP000823638">
    <property type="component" value="Unassembled WGS sequence"/>
</dbReference>
<evidence type="ECO:0000256" key="1">
    <source>
        <dbReference type="SAM" id="SignalP"/>
    </source>
</evidence>
<dbReference type="Pfam" id="PF13036">
    <property type="entry name" value="LpoB"/>
    <property type="match status" value="1"/>
</dbReference>
<dbReference type="Gene3D" id="3.40.50.10610">
    <property type="entry name" value="ABC-type transport auxiliary lipoprotein component"/>
    <property type="match status" value="1"/>
</dbReference>
<feature type="signal peptide" evidence="1">
    <location>
        <begin position="1"/>
        <end position="19"/>
    </location>
</feature>
<proteinExistence type="predicted"/>
<evidence type="ECO:0000313" key="3">
    <source>
        <dbReference type="Proteomes" id="UP000823638"/>
    </source>
</evidence>
<accession>A0A9D9N1Z2</accession>
<organism evidence="2 3">
    <name type="scientific">Candidatus Gallitreponema excrementavium</name>
    <dbReference type="NCBI Taxonomy" id="2840840"/>
    <lineage>
        <taxon>Bacteria</taxon>
        <taxon>Pseudomonadati</taxon>
        <taxon>Spirochaetota</taxon>
        <taxon>Spirochaetia</taxon>
        <taxon>Spirochaetales</taxon>
        <taxon>Candidatus Gallitreponema</taxon>
    </lineage>
</organism>